<evidence type="ECO:0000256" key="3">
    <source>
        <dbReference type="ARBA" id="ARBA00022741"/>
    </source>
</evidence>
<evidence type="ECO:0000313" key="6">
    <source>
        <dbReference type="EMBL" id="RKR73923.1"/>
    </source>
</evidence>
<dbReference type="PANTHER" id="PTHR43776:SF7">
    <property type="entry name" value="D,D-DIPEPTIDE TRANSPORT ATP-BINDING PROTEIN DDPF-RELATED"/>
    <property type="match status" value="1"/>
</dbReference>
<dbReference type="InterPro" id="IPR017871">
    <property type="entry name" value="ABC_transporter-like_CS"/>
</dbReference>
<dbReference type="InterPro" id="IPR027417">
    <property type="entry name" value="P-loop_NTPase"/>
</dbReference>
<evidence type="ECO:0000313" key="7">
    <source>
        <dbReference type="Proteomes" id="UP000280008"/>
    </source>
</evidence>
<comment type="caution">
    <text evidence="6">The sequence shown here is derived from an EMBL/GenBank/DDBJ whole genome shotgun (WGS) entry which is preliminary data.</text>
</comment>
<sequence>MTDTTAPTLSEPVIVADDLSLVYPARSGRPEVRAVDGVSVTLHEGEVLAVLGASGSGKSTLALGLSGRAYGRRPPEGMPTLAGGELTVVGERIKTISQRRRDRLTGTVGYLSQRDGDELNPDLTVGEAVAEPLYERDRRFDRTEAGRLVSVLIDAVHLPLGTMLKQTWELSAGQRQRVALARSLVLEPRVLIADEPARGVDVLVRRSVLELLSTLHGNRRFSAVVVTSSVDEARAVADRMVVLREGRVVGFGEIDDVLESAVDPYVKALSQASPLDIVPDSDRTPKKHKP</sequence>
<evidence type="ECO:0000256" key="4">
    <source>
        <dbReference type="ARBA" id="ARBA00022840"/>
    </source>
</evidence>
<organism evidence="6 7">
    <name type="scientific">Frondihabitans australicus</name>
    <dbReference type="NCBI Taxonomy" id="386892"/>
    <lineage>
        <taxon>Bacteria</taxon>
        <taxon>Bacillati</taxon>
        <taxon>Actinomycetota</taxon>
        <taxon>Actinomycetes</taxon>
        <taxon>Micrococcales</taxon>
        <taxon>Microbacteriaceae</taxon>
        <taxon>Frondihabitans</taxon>
    </lineage>
</organism>
<feature type="domain" description="ABC transporter" evidence="5">
    <location>
        <begin position="14"/>
        <end position="270"/>
    </location>
</feature>
<dbReference type="Pfam" id="PF00005">
    <property type="entry name" value="ABC_tran"/>
    <property type="match status" value="1"/>
</dbReference>
<dbReference type="RefSeq" id="WP_121368731.1">
    <property type="nucleotide sequence ID" value="NZ_RBKS01000001.1"/>
</dbReference>
<dbReference type="EMBL" id="RBKS01000001">
    <property type="protein sequence ID" value="RKR73923.1"/>
    <property type="molecule type" value="Genomic_DNA"/>
</dbReference>
<comment type="similarity">
    <text evidence="1">Belongs to the ABC transporter superfamily.</text>
</comment>
<evidence type="ECO:0000256" key="2">
    <source>
        <dbReference type="ARBA" id="ARBA00022448"/>
    </source>
</evidence>
<dbReference type="Proteomes" id="UP000280008">
    <property type="component" value="Unassembled WGS sequence"/>
</dbReference>
<keyword evidence="3" id="KW-0547">Nucleotide-binding</keyword>
<dbReference type="InterPro" id="IPR003439">
    <property type="entry name" value="ABC_transporter-like_ATP-bd"/>
</dbReference>
<proteinExistence type="inferred from homology"/>
<protein>
    <submittedName>
        <fullName evidence="6">ABC-type dipeptide/oligopeptide/nickel transport system ATPase component</fullName>
    </submittedName>
</protein>
<name>A0A495ID40_9MICO</name>
<dbReference type="GO" id="GO:0016887">
    <property type="term" value="F:ATP hydrolysis activity"/>
    <property type="evidence" value="ECO:0007669"/>
    <property type="project" value="InterPro"/>
</dbReference>
<dbReference type="GO" id="GO:0005524">
    <property type="term" value="F:ATP binding"/>
    <property type="evidence" value="ECO:0007669"/>
    <property type="project" value="UniProtKB-KW"/>
</dbReference>
<keyword evidence="4" id="KW-0067">ATP-binding</keyword>
<dbReference type="InterPro" id="IPR050319">
    <property type="entry name" value="ABC_transp_ATP-bind"/>
</dbReference>
<evidence type="ECO:0000256" key="1">
    <source>
        <dbReference type="ARBA" id="ARBA00005417"/>
    </source>
</evidence>
<dbReference type="GO" id="GO:0055085">
    <property type="term" value="P:transmembrane transport"/>
    <property type="evidence" value="ECO:0007669"/>
    <property type="project" value="UniProtKB-ARBA"/>
</dbReference>
<evidence type="ECO:0000259" key="5">
    <source>
        <dbReference type="PROSITE" id="PS50893"/>
    </source>
</evidence>
<accession>A0A495ID40</accession>
<dbReference type="OrthoDB" id="5113678at2"/>
<keyword evidence="7" id="KW-1185">Reference proteome</keyword>
<dbReference type="InterPro" id="IPR003593">
    <property type="entry name" value="AAA+_ATPase"/>
</dbReference>
<dbReference type="SMART" id="SM00382">
    <property type="entry name" value="AAA"/>
    <property type="match status" value="1"/>
</dbReference>
<dbReference type="PROSITE" id="PS50893">
    <property type="entry name" value="ABC_TRANSPORTER_2"/>
    <property type="match status" value="1"/>
</dbReference>
<gene>
    <name evidence="6" type="ORF">C8E83_1021</name>
</gene>
<keyword evidence="2" id="KW-0813">Transport</keyword>
<dbReference type="Gene3D" id="3.40.50.300">
    <property type="entry name" value="P-loop containing nucleotide triphosphate hydrolases"/>
    <property type="match status" value="1"/>
</dbReference>
<dbReference type="PROSITE" id="PS00211">
    <property type="entry name" value="ABC_TRANSPORTER_1"/>
    <property type="match status" value="1"/>
</dbReference>
<dbReference type="SUPFAM" id="SSF52540">
    <property type="entry name" value="P-loop containing nucleoside triphosphate hydrolases"/>
    <property type="match status" value="1"/>
</dbReference>
<dbReference type="PANTHER" id="PTHR43776">
    <property type="entry name" value="TRANSPORT ATP-BINDING PROTEIN"/>
    <property type="match status" value="1"/>
</dbReference>
<dbReference type="AlphaFoldDB" id="A0A495ID40"/>
<reference evidence="6 7" key="1">
    <citation type="submission" date="2018-10" db="EMBL/GenBank/DDBJ databases">
        <title>Sequencing the genomes of 1000 actinobacteria strains.</title>
        <authorList>
            <person name="Klenk H.-P."/>
        </authorList>
    </citation>
    <scope>NUCLEOTIDE SEQUENCE [LARGE SCALE GENOMIC DNA]</scope>
    <source>
        <strain evidence="6 7">DSM 17894</strain>
    </source>
</reference>